<keyword evidence="4" id="KW-1185">Reference proteome</keyword>
<evidence type="ECO:0000313" key="3">
    <source>
        <dbReference type="EMBL" id="SED82560.1"/>
    </source>
</evidence>
<dbReference type="InterPro" id="IPR036291">
    <property type="entry name" value="NAD(P)-bd_dom_sf"/>
</dbReference>
<dbReference type="OrthoDB" id="9810734at2"/>
<evidence type="ECO:0000256" key="1">
    <source>
        <dbReference type="ARBA" id="ARBA00006484"/>
    </source>
</evidence>
<proteinExistence type="inferred from homology"/>
<protein>
    <submittedName>
        <fullName evidence="3">Short-chain dehydrogenase</fullName>
    </submittedName>
</protein>
<dbReference type="AlphaFoldDB" id="A0A1H5DV28"/>
<gene>
    <name evidence="3" type="ORF">SAMN04488554_0799</name>
</gene>
<accession>A0A1H5DV28</accession>
<dbReference type="SUPFAM" id="SSF51735">
    <property type="entry name" value="NAD(P)-binding Rossmann-fold domains"/>
    <property type="match status" value="1"/>
</dbReference>
<dbReference type="Pfam" id="PF00106">
    <property type="entry name" value="adh_short"/>
    <property type="match status" value="1"/>
</dbReference>
<dbReference type="PANTHER" id="PTHR44196:SF1">
    <property type="entry name" value="DEHYDROGENASE_REDUCTASE SDR FAMILY MEMBER 7B"/>
    <property type="match status" value="1"/>
</dbReference>
<dbReference type="Gene3D" id="3.40.50.720">
    <property type="entry name" value="NAD(P)-binding Rossmann-like Domain"/>
    <property type="match status" value="1"/>
</dbReference>
<dbReference type="PRINTS" id="PR00081">
    <property type="entry name" value="GDHRDH"/>
</dbReference>
<sequence length="294" mass="30410">MSGPVRDDRAVVPPEWPVGLRALLGMAGFGPGPAEVRAVVDGRVVVITGASRGVGERVAIRLGAVGAHVVLLARGEDVDTVAERVRAHGGTATAYRLDLRDTAAASSTADRILADQGTPAVVISNAGHSIRRRFAEYSDRFHDVHRLMGVNALGPIALLLPLLREMTAAGSGHLVSVASASVDVPSPGYSAYAGSKSAFEAWLRALAPELGADGVATTSIHLPLVHTAMSAPTAAHAHAPGLTADGAAALVCRAIVDRPRLISPWWSRLGGLLSGLVPAASDRLLGSAVLRDRW</sequence>
<dbReference type="RefSeq" id="WP_089771786.1">
    <property type="nucleotide sequence ID" value="NZ_FNTX01000001.1"/>
</dbReference>
<evidence type="ECO:0000313" key="4">
    <source>
        <dbReference type="Proteomes" id="UP000199220"/>
    </source>
</evidence>
<name>A0A1H5DV28_9MICO</name>
<dbReference type="STRING" id="648782.SAMN04488554_0799"/>
<comment type="similarity">
    <text evidence="1">Belongs to the short-chain dehydrogenases/reductases (SDR) family.</text>
</comment>
<dbReference type="Proteomes" id="UP000199220">
    <property type="component" value="Unassembled WGS sequence"/>
</dbReference>
<evidence type="ECO:0000256" key="2">
    <source>
        <dbReference type="ARBA" id="ARBA00023002"/>
    </source>
</evidence>
<dbReference type="GO" id="GO:0016491">
    <property type="term" value="F:oxidoreductase activity"/>
    <property type="evidence" value="ECO:0007669"/>
    <property type="project" value="UniProtKB-KW"/>
</dbReference>
<organism evidence="3 4">
    <name type="scientific">Ruania alba</name>
    <dbReference type="NCBI Taxonomy" id="648782"/>
    <lineage>
        <taxon>Bacteria</taxon>
        <taxon>Bacillati</taxon>
        <taxon>Actinomycetota</taxon>
        <taxon>Actinomycetes</taxon>
        <taxon>Micrococcales</taxon>
        <taxon>Ruaniaceae</taxon>
        <taxon>Ruania</taxon>
    </lineage>
</organism>
<dbReference type="EMBL" id="FNTX01000001">
    <property type="protein sequence ID" value="SED82560.1"/>
    <property type="molecule type" value="Genomic_DNA"/>
</dbReference>
<dbReference type="InterPro" id="IPR002347">
    <property type="entry name" value="SDR_fam"/>
</dbReference>
<dbReference type="GO" id="GO:0016020">
    <property type="term" value="C:membrane"/>
    <property type="evidence" value="ECO:0007669"/>
    <property type="project" value="TreeGrafter"/>
</dbReference>
<dbReference type="CDD" id="cd05233">
    <property type="entry name" value="SDR_c"/>
    <property type="match status" value="1"/>
</dbReference>
<reference evidence="4" key="1">
    <citation type="submission" date="2016-10" db="EMBL/GenBank/DDBJ databases">
        <authorList>
            <person name="Varghese N."/>
            <person name="Submissions S."/>
        </authorList>
    </citation>
    <scope>NUCLEOTIDE SEQUENCE [LARGE SCALE GENOMIC DNA]</scope>
    <source>
        <strain evidence="4">DSM 21368</strain>
    </source>
</reference>
<dbReference type="PANTHER" id="PTHR44196">
    <property type="entry name" value="DEHYDROGENASE/REDUCTASE SDR FAMILY MEMBER 7B"/>
    <property type="match status" value="1"/>
</dbReference>
<keyword evidence="2" id="KW-0560">Oxidoreductase</keyword>